<proteinExistence type="predicted"/>
<dbReference type="AlphaFoldDB" id="A0A3S5FGN4"/>
<evidence type="ECO:0000313" key="1">
    <source>
        <dbReference type="EMBL" id="VEL39328.1"/>
    </source>
</evidence>
<dbReference type="EMBL" id="CAAALY010260867">
    <property type="protein sequence ID" value="VEL39328.1"/>
    <property type="molecule type" value="Genomic_DNA"/>
</dbReference>
<comment type="caution">
    <text evidence="1">The sequence shown here is derived from an EMBL/GenBank/DDBJ whole genome shotgun (WGS) entry which is preliminary data.</text>
</comment>
<gene>
    <name evidence="1" type="ORF">PXEA_LOCUS32768</name>
</gene>
<protein>
    <submittedName>
        <fullName evidence="1">Uncharacterized protein</fullName>
    </submittedName>
</protein>
<keyword evidence="2" id="KW-1185">Reference proteome</keyword>
<reference evidence="1" key="1">
    <citation type="submission" date="2018-11" db="EMBL/GenBank/DDBJ databases">
        <authorList>
            <consortium name="Pathogen Informatics"/>
        </authorList>
    </citation>
    <scope>NUCLEOTIDE SEQUENCE</scope>
</reference>
<dbReference type="Proteomes" id="UP000784294">
    <property type="component" value="Unassembled WGS sequence"/>
</dbReference>
<name>A0A3S5FGN4_9PLAT</name>
<sequence length="76" mass="8366">MPAQVKWDAHAHTFSCLCAPVLGRLKPLSSESQTNSQVLMSPHFMNFPYPLLFCTLLVGPIQTTRSPTASDVPTHN</sequence>
<evidence type="ECO:0000313" key="2">
    <source>
        <dbReference type="Proteomes" id="UP000784294"/>
    </source>
</evidence>
<organism evidence="1 2">
    <name type="scientific">Protopolystoma xenopodis</name>
    <dbReference type="NCBI Taxonomy" id="117903"/>
    <lineage>
        <taxon>Eukaryota</taxon>
        <taxon>Metazoa</taxon>
        <taxon>Spiralia</taxon>
        <taxon>Lophotrochozoa</taxon>
        <taxon>Platyhelminthes</taxon>
        <taxon>Monogenea</taxon>
        <taxon>Polyopisthocotylea</taxon>
        <taxon>Polystomatidea</taxon>
        <taxon>Polystomatidae</taxon>
        <taxon>Protopolystoma</taxon>
    </lineage>
</organism>
<accession>A0A3S5FGN4</accession>